<accession>A0ABV9BCE0</accession>
<feature type="compositionally biased region" description="Low complexity" evidence="1">
    <location>
        <begin position="105"/>
        <end position="116"/>
    </location>
</feature>
<name>A0ABV9BCE0_9ACTN</name>
<organism evidence="2 3">
    <name type="scientific">Streptomyces ehimensis</name>
    <dbReference type="NCBI Taxonomy" id="68195"/>
    <lineage>
        <taxon>Bacteria</taxon>
        <taxon>Bacillati</taxon>
        <taxon>Actinomycetota</taxon>
        <taxon>Actinomycetes</taxon>
        <taxon>Kitasatosporales</taxon>
        <taxon>Streptomycetaceae</taxon>
        <taxon>Streptomyces</taxon>
    </lineage>
</organism>
<sequence length="116" mass="13879">MIHKTVEDNTSWLAMAYEIPERVAEHAVLMYDEVEQIIWRAYATRRNKDGNDMQAMETWRLYLGPQDFRDMEEISVDMATRLCRESCRRPGHGQHKRRRPRRPRVVTTGRPRVTIH</sequence>
<proteinExistence type="predicted"/>
<evidence type="ECO:0000313" key="3">
    <source>
        <dbReference type="Proteomes" id="UP001595990"/>
    </source>
</evidence>
<protein>
    <submittedName>
        <fullName evidence="2">Uncharacterized protein</fullName>
    </submittedName>
</protein>
<dbReference type="EMBL" id="JBHSFS010000002">
    <property type="protein sequence ID" value="MFC4512276.1"/>
    <property type="molecule type" value="Genomic_DNA"/>
</dbReference>
<evidence type="ECO:0000313" key="2">
    <source>
        <dbReference type="EMBL" id="MFC4512276.1"/>
    </source>
</evidence>
<evidence type="ECO:0000256" key="1">
    <source>
        <dbReference type="SAM" id="MobiDB-lite"/>
    </source>
</evidence>
<keyword evidence="3" id="KW-1185">Reference proteome</keyword>
<feature type="region of interest" description="Disordered" evidence="1">
    <location>
        <begin position="87"/>
        <end position="116"/>
    </location>
</feature>
<reference evidence="3" key="1">
    <citation type="journal article" date="2019" name="Int. J. Syst. Evol. Microbiol.">
        <title>The Global Catalogue of Microorganisms (GCM) 10K type strain sequencing project: providing services to taxonomists for standard genome sequencing and annotation.</title>
        <authorList>
            <consortium name="The Broad Institute Genomics Platform"/>
            <consortium name="The Broad Institute Genome Sequencing Center for Infectious Disease"/>
            <person name="Wu L."/>
            <person name="Ma J."/>
        </authorList>
    </citation>
    <scope>NUCLEOTIDE SEQUENCE [LARGE SCALE GENOMIC DNA]</scope>
    <source>
        <strain evidence="3">CECT 8064</strain>
    </source>
</reference>
<comment type="caution">
    <text evidence="2">The sequence shown here is derived from an EMBL/GenBank/DDBJ whole genome shotgun (WGS) entry which is preliminary data.</text>
</comment>
<dbReference type="RefSeq" id="WP_417922352.1">
    <property type="nucleotide sequence ID" value="NZ_JBHSFS010000002.1"/>
</dbReference>
<gene>
    <name evidence="2" type="ORF">ACFPEN_04925</name>
</gene>
<feature type="compositionally biased region" description="Basic residues" evidence="1">
    <location>
        <begin position="89"/>
        <end position="104"/>
    </location>
</feature>
<dbReference type="Proteomes" id="UP001595990">
    <property type="component" value="Unassembled WGS sequence"/>
</dbReference>